<protein>
    <recommendedName>
        <fullName evidence="3">Serine protease</fullName>
    </recommendedName>
</protein>
<dbReference type="GO" id="GO:0006508">
    <property type="term" value="P:proteolysis"/>
    <property type="evidence" value="ECO:0007669"/>
    <property type="project" value="InterPro"/>
</dbReference>
<dbReference type="InterPro" id="IPR009003">
    <property type="entry name" value="Peptidase_S1_PA"/>
</dbReference>
<dbReference type="Pfam" id="PF13365">
    <property type="entry name" value="Trypsin_2"/>
    <property type="match status" value="1"/>
</dbReference>
<dbReference type="Proteomes" id="UP000249799">
    <property type="component" value="Chromosome"/>
</dbReference>
<dbReference type="AlphaFoldDB" id="A0A2Z4FP59"/>
<name>A0A2Z4FP59_9DELT</name>
<proteinExistence type="predicted"/>
<dbReference type="PRINTS" id="PR00834">
    <property type="entry name" value="PROTEASES2C"/>
</dbReference>
<reference evidence="1 2" key="1">
    <citation type="submission" date="2018-06" db="EMBL/GenBank/DDBJ databases">
        <title>Lujinxingia sediminis gen. nov. sp. nov., a new facultative anaerobic member of the class Deltaproteobacteria, and proposal of Lujinxingaceae fam. nov.</title>
        <authorList>
            <person name="Guo L.-Y."/>
            <person name="Li C.-M."/>
            <person name="Wang S."/>
            <person name="Du Z.-J."/>
        </authorList>
    </citation>
    <scope>NUCLEOTIDE SEQUENCE [LARGE SCALE GENOMIC DNA]</scope>
    <source>
        <strain evidence="1 2">FA350</strain>
    </source>
</reference>
<dbReference type="EMBL" id="CP030032">
    <property type="protein sequence ID" value="AWV90672.1"/>
    <property type="molecule type" value="Genomic_DNA"/>
</dbReference>
<sequence>MESVQPSKESAVRFASTFKPQHPRLSGLILAIFCALATLALGASPTFAQQGNPAILAEIEDPLAAAEAYQQQLFTRVAPSVIFIAQGGSFGSGFFINDTGLALTNKHVVGKAKSVTVVFQDGRKRQAKVVEVAGDAVDLALIQVDIKSSPALELSGFNDLRVGSWVGSVGHGSGGIWSFATGMVSNIYVSKEDRSLFQTQIPLNPGASGGPVFDRKGRVAGVVTSGILNTNSVNFAIRIDVAFDSLEKLSKDCDCLTIRAPKGVPIFVNGRAIGKGPRLRITPTAGSLEVFVVIGGKMQKKTISYPKTREITFK</sequence>
<dbReference type="InterPro" id="IPR001940">
    <property type="entry name" value="Peptidase_S1C"/>
</dbReference>
<dbReference type="PANTHER" id="PTHR43019">
    <property type="entry name" value="SERINE ENDOPROTEASE DEGS"/>
    <property type="match status" value="1"/>
</dbReference>
<dbReference type="InterPro" id="IPR043504">
    <property type="entry name" value="Peptidase_S1_PA_chymotrypsin"/>
</dbReference>
<gene>
    <name evidence="1" type="ORF">DN745_15655</name>
</gene>
<dbReference type="PANTHER" id="PTHR43019:SF23">
    <property type="entry name" value="PROTEASE DO-LIKE 5, CHLOROPLASTIC"/>
    <property type="match status" value="1"/>
</dbReference>
<evidence type="ECO:0000313" key="2">
    <source>
        <dbReference type="Proteomes" id="UP000249799"/>
    </source>
</evidence>
<dbReference type="RefSeq" id="WP_111336254.1">
    <property type="nucleotide sequence ID" value="NZ_SNXT01000012.1"/>
</dbReference>
<keyword evidence="2" id="KW-1185">Reference proteome</keyword>
<dbReference type="OrthoDB" id="9766361at2"/>
<evidence type="ECO:0000313" key="1">
    <source>
        <dbReference type="EMBL" id="AWV90672.1"/>
    </source>
</evidence>
<dbReference type="SUPFAM" id="SSF50494">
    <property type="entry name" value="Trypsin-like serine proteases"/>
    <property type="match status" value="1"/>
</dbReference>
<dbReference type="GO" id="GO:0004252">
    <property type="term" value="F:serine-type endopeptidase activity"/>
    <property type="evidence" value="ECO:0007669"/>
    <property type="project" value="InterPro"/>
</dbReference>
<dbReference type="KEGG" id="bsed:DN745_15655"/>
<dbReference type="Gene3D" id="2.40.10.10">
    <property type="entry name" value="Trypsin-like serine proteases"/>
    <property type="match status" value="2"/>
</dbReference>
<organism evidence="1 2">
    <name type="scientific">Bradymonas sediminis</name>
    <dbReference type="NCBI Taxonomy" id="1548548"/>
    <lineage>
        <taxon>Bacteria</taxon>
        <taxon>Deltaproteobacteria</taxon>
        <taxon>Bradymonadales</taxon>
        <taxon>Bradymonadaceae</taxon>
        <taxon>Bradymonas</taxon>
    </lineage>
</organism>
<accession>A0A2Z4FP59</accession>
<evidence type="ECO:0008006" key="3">
    <source>
        <dbReference type="Google" id="ProtNLM"/>
    </source>
</evidence>